<name>A0A9P4MEK0_9PEZI</name>
<reference evidence="11" key="1">
    <citation type="journal article" date="2020" name="Stud. Mycol.">
        <title>101 Dothideomycetes genomes: a test case for predicting lifestyles and emergence of pathogens.</title>
        <authorList>
            <person name="Haridas S."/>
            <person name="Albert R."/>
            <person name="Binder M."/>
            <person name="Bloem J."/>
            <person name="Labutti K."/>
            <person name="Salamov A."/>
            <person name="Andreopoulos B."/>
            <person name="Baker S."/>
            <person name="Barry K."/>
            <person name="Bills G."/>
            <person name="Bluhm B."/>
            <person name="Cannon C."/>
            <person name="Castanera R."/>
            <person name="Culley D."/>
            <person name="Daum C."/>
            <person name="Ezra D."/>
            <person name="Gonzalez J."/>
            <person name="Henrissat B."/>
            <person name="Kuo A."/>
            <person name="Liang C."/>
            <person name="Lipzen A."/>
            <person name="Lutzoni F."/>
            <person name="Magnuson J."/>
            <person name="Mondo S."/>
            <person name="Nolan M."/>
            <person name="Ohm R."/>
            <person name="Pangilinan J."/>
            <person name="Park H.-J."/>
            <person name="Ramirez L."/>
            <person name="Alfaro M."/>
            <person name="Sun H."/>
            <person name="Tritt A."/>
            <person name="Yoshinaga Y."/>
            <person name="Zwiers L.-H."/>
            <person name="Turgeon B."/>
            <person name="Goodwin S."/>
            <person name="Spatafora J."/>
            <person name="Crous P."/>
            <person name="Grigoriev I."/>
        </authorList>
    </citation>
    <scope>NUCLEOTIDE SEQUENCE</scope>
    <source>
        <strain evidence="11">CBS 133067</strain>
    </source>
</reference>
<evidence type="ECO:0000256" key="8">
    <source>
        <dbReference type="RuleBase" id="RU361142"/>
    </source>
</evidence>
<keyword evidence="5 8" id="KW-0256">Endoplasmic reticulum</keyword>
<comment type="subunit">
    <text evidence="8">Component of the oligosaccharyltransferase (OST) complex.</text>
</comment>
<protein>
    <recommendedName>
        <fullName evidence="8">Dolichyl-diphosphooligosaccharide--protein glycosyltransferase subunit WBP1</fullName>
        <shortName evidence="8">Oligosaccharyl transferase subunit WBP1</shortName>
    </recommendedName>
</protein>
<dbReference type="Pfam" id="PF23358">
    <property type="entry name" value="OST48_MD"/>
    <property type="match status" value="1"/>
</dbReference>
<feature type="chain" id="PRO_5040541308" description="Dolichyl-diphosphooligosaccharide--protein glycosyltransferase subunit WBP1" evidence="8">
    <location>
        <begin position="19"/>
        <end position="467"/>
    </location>
</feature>
<feature type="signal peptide" evidence="8">
    <location>
        <begin position="1"/>
        <end position="18"/>
    </location>
</feature>
<accession>A0A9P4MEK0</accession>
<dbReference type="PANTHER" id="PTHR10830">
    <property type="entry name" value="DOLICHYL-DIPHOSPHOOLIGOSACCHARIDE--PROTEIN GLYCOSYLTRANSFERASE 48 KDA SUBUNIT"/>
    <property type="match status" value="1"/>
</dbReference>
<comment type="caution">
    <text evidence="11">The sequence shown here is derived from an EMBL/GenBank/DDBJ whole genome shotgun (WGS) entry which is preliminary data.</text>
</comment>
<dbReference type="Proteomes" id="UP000799772">
    <property type="component" value="Unassembled WGS sequence"/>
</dbReference>
<dbReference type="InterPro" id="IPR055457">
    <property type="entry name" value="OST48_N"/>
</dbReference>
<keyword evidence="4 8" id="KW-0812">Transmembrane</keyword>
<proteinExistence type="inferred from homology"/>
<dbReference type="OrthoDB" id="29105at2759"/>
<evidence type="ECO:0000256" key="5">
    <source>
        <dbReference type="ARBA" id="ARBA00022824"/>
    </source>
</evidence>
<dbReference type="PANTHER" id="PTHR10830:SF0">
    <property type="entry name" value="DOLICHYL-DIPHOSPHOOLIGOSACCHARIDE--PROTEIN GLYCOSYLTRANSFERASE 48 KDA SUBUNIT"/>
    <property type="match status" value="1"/>
</dbReference>
<evidence type="ECO:0000256" key="1">
    <source>
        <dbReference type="ARBA" id="ARBA00004479"/>
    </source>
</evidence>
<dbReference type="InterPro" id="IPR055459">
    <property type="entry name" value="OST48_MD"/>
</dbReference>
<evidence type="ECO:0000259" key="10">
    <source>
        <dbReference type="Pfam" id="PF23358"/>
    </source>
</evidence>
<evidence type="ECO:0000259" key="9">
    <source>
        <dbReference type="Pfam" id="PF03345"/>
    </source>
</evidence>
<organism evidence="11 12">
    <name type="scientific">Rhizodiscina lignyota</name>
    <dbReference type="NCBI Taxonomy" id="1504668"/>
    <lineage>
        <taxon>Eukaryota</taxon>
        <taxon>Fungi</taxon>
        <taxon>Dikarya</taxon>
        <taxon>Ascomycota</taxon>
        <taxon>Pezizomycotina</taxon>
        <taxon>Dothideomycetes</taxon>
        <taxon>Pleosporomycetidae</taxon>
        <taxon>Aulographales</taxon>
        <taxon>Rhizodiscinaceae</taxon>
        <taxon>Rhizodiscina</taxon>
    </lineage>
</organism>
<evidence type="ECO:0000256" key="2">
    <source>
        <dbReference type="ARBA" id="ARBA00004922"/>
    </source>
</evidence>
<keyword evidence="12" id="KW-1185">Reference proteome</keyword>
<evidence type="ECO:0000256" key="3">
    <source>
        <dbReference type="ARBA" id="ARBA00008743"/>
    </source>
</evidence>
<feature type="transmembrane region" description="Helical" evidence="8">
    <location>
        <begin position="431"/>
        <end position="455"/>
    </location>
</feature>
<feature type="domain" description="OST48 N-terminal" evidence="9">
    <location>
        <begin position="25"/>
        <end position="281"/>
    </location>
</feature>
<comment type="function">
    <text evidence="8">Subunit of the oligosaccharyl transferase (OST) complex that catalyzes the initial transfer of a defined glycan (Glc(3)Man(9)GlcNAc(2) in eukaryotes) from the lipid carrier dolichol-pyrophosphate to an asparagine residue within an Asn-X-Ser/Thr consensus motif in nascent polypeptide chains, the first step in protein N-glycosylation. N-glycosylation occurs cotranslationally and the complex associates with the Sec61 complex at the channel-forming translocon complex that mediates protein translocation across the endoplasmic reticulum (ER).</text>
</comment>
<dbReference type="EMBL" id="ML978121">
    <property type="protein sequence ID" value="KAF2104547.1"/>
    <property type="molecule type" value="Genomic_DNA"/>
</dbReference>
<dbReference type="Pfam" id="PF03345">
    <property type="entry name" value="OST48_N"/>
    <property type="match status" value="1"/>
</dbReference>
<comment type="subcellular location">
    <subcellularLocation>
        <location evidence="8">Endoplasmic reticulum membrane</location>
        <topology evidence="8">Single-pass type I membrane protein</topology>
    </subcellularLocation>
    <subcellularLocation>
        <location evidence="1">Membrane</location>
        <topology evidence="1">Single-pass type I membrane protein</topology>
    </subcellularLocation>
</comment>
<comment type="similarity">
    <text evidence="3 8">Belongs to the DDOST 48 kDa subunit family.</text>
</comment>
<keyword evidence="6 8" id="KW-1133">Transmembrane helix</keyword>
<keyword evidence="7 8" id="KW-0472">Membrane</keyword>
<evidence type="ECO:0000313" key="12">
    <source>
        <dbReference type="Proteomes" id="UP000799772"/>
    </source>
</evidence>
<sequence length="467" mass="52060">MRWLLFSFLALFWSLVSAVSFTGSRLLVVLEDAGSKDQYSSFWGDLESRGFKISFESPKNDKLSLFQHGERAYDHVILFPPTSKAYGPSLTPNLILDYMKAEGNILLALSGNSPTPNQISSLLLELDIHLPNDRNALVVDHFNYDSNSASEKHDVLLLPSPKQLRPDVKNFFGGDGIIAVPRAVGQTLGNGSPLLAPILRAPGTAYSYNPKDDSEGLEDLFASGEQIALVTAIQARNSARLTVLGSVEMLEDTWFDAKVRSKGQNAKTANREFAKQLTEWTFKEVGVLKVGRLFHHLNEGTGEAGSNSTAVSQSELNPKIYRIKNDVTYTIELSEYSHTHLTPFEVPENDALQLEFTMLSPFHRLPLTPVSQTANSTLFSTSFTLPDQHGIFNFRVNYKRPFYMTVDEKNQVTVRHFAHDEYPRSWAISGAWVWIAGIGVTVVGWIVFCAVWLYSEPPKPQGAKKTQ</sequence>
<gene>
    <name evidence="11" type="ORF">NA57DRAFT_31029</name>
</gene>
<comment type="pathway">
    <text evidence="2 8">Protein modification; protein glycosylation.</text>
</comment>
<evidence type="ECO:0000256" key="6">
    <source>
        <dbReference type="ARBA" id="ARBA00022989"/>
    </source>
</evidence>
<keyword evidence="8" id="KW-0732">Signal</keyword>
<dbReference type="InterPro" id="IPR005013">
    <property type="entry name" value="DDOST_48_kDa_subunit"/>
</dbReference>
<dbReference type="AlphaFoldDB" id="A0A9P4MEK0"/>
<dbReference type="GO" id="GO:0018279">
    <property type="term" value="P:protein N-linked glycosylation via asparagine"/>
    <property type="evidence" value="ECO:0007669"/>
    <property type="project" value="UniProtKB-UniRule"/>
</dbReference>
<evidence type="ECO:0000256" key="4">
    <source>
        <dbReference type="ARBA" id="ARBA00022692"/>
    </source>
</evidence>
<evidence type="ECO:0000313" key="11">
    <source>
        <dbReference type="EMBL" id="KAF2104547.1"/>
    </source>
</evidence>
<evidence type="ECO:0000256" key="7">
    <source>
        <dbReference type="ARBA" id="ARBA00023136"/>
    </source>
</evidence>
<feature type="domain" description="OST48 middle" evidence="10">
    <location>
        <begin position="314"/>
        <end position="455"/>
    </location>
</feature>
<dbReference type="GO" id="GO:0008250">
    <property type="term" value="C:oligosaccharyltransferase complex"/>
    <property type="evidence" value="ECO:0007669"/>
    <property type="project" value="TreeGrafter"/>
</dbReference>